<feature type="domain" description="Tyrosine specific protein phosphatases" evidence="1">
    <location>
        <begin position="62"/>
        <end position="120"/>
    </location>
</feature>
<dbReference type="RefSeq" id="WP_074646256.1">
    <property type="nucleotide sequence ID" value="NZ_FNBL01000010.1"/>
</dbReference>
<protein>
    <recommendedName>
        <fullName evidence="1">Tyrosine specific protein phosphatases domain-containing protein</fullName>
    </recommendedName>
</protein>
<evidence type="ECO:0000313" key="2">
    <source>
        <dbReference type="EMBL" id="SDG02378.1"/>
    </source>
</evidence>
<dbReference type="SUPFAM" id="SSF52799">
    <property type="entry name" value="(Phosphotyrosine protein) phosphatases II"/>
    <property type="match status" value="1"/>
</dbReference>
<accession>A0A1G7QV25</accession>
<dbReference type="InterPro" id="IPR000387">
    <property type="entry name" value="Tyr_Pase_dom"/>
</dbReference>
<dbReference type="Proteomes" id="UP000182284">
    <property type="component" value="Unassembled WGS sequence"/>
</dbReference>
<organism evidence="2 3">
    <name type="scientific">Celeribacter baekdonensis</name>
    <dbReference type="NCBI Taxonomy" id="875171"/>
    <lineage>
        <taxon>Bacteria</taxon>
        <taxon>Pseudomonadati</taxon>
        <taxon>Pseudomonadota</taxon>
        <taxon>Alphaproteobacteria</taxon>
        <taxon>Rhodobacterales</taxon>
        <taxon>Roseobacteraceae</taxon>
        <taxon>Celeribacter</taxon>
    </lineage>
</organism>
<reference evidence="2 3" key="1">
    <citation type="submission" date="2016-10" db="EMBL/GenBank/DDBJ databases">
        <authorList>
            <person name="de Groot N.N."/>
        </authorList>
    </citation>
    <scope>NUCLEOTIDE SEQUENCE [LARGE SCALE GENOMIC DNA]</scope>
    <source>
        <strain evidence="2 3">DSM 27375</strain>
    </source>
</reference>
<name>A0A1G7QV25_9RHOB</name>
<proteinExistence type="predicted"/>
<dbReference type="InterPro" id="IPR016130">
    <property type="entry name" value="Tyr_Pase_AS"/>
</dbReference>
<sequence length="187" mass="20244">MSIQICAFDEVETFLVHAPVHVLSIRDPATARPLPLNGRNDVSELEFHDRIALEPGIDLPRMEHVDAIIALGRRHLPRGTVLVHCTMGISRSAAAAAIMLAAHEPARSETAIFDQILSIRPIAWPSSLLITLADQRLNRGGRLIEALEAFHTRQVQAAPETAAIIARSGRAAEVAAAKTRAGVRNVP</sequence>
<dbReference type="EMBL" id="FNBL01000010">
    <property type="protein sequence ID" value="SDG02378.1"/>
    <property type="molecule type" value="Genomic_DNA"/>
</dbReference>
<dbReference type="AlphaFoldDB" id="A0A1G7QV25"/>
<dbReference type="PROSITE" id="PS50056">
    <property type="entry name" value="TYR_PHOSPHATASE_2"/>
    <property type="match status" value="1"/>
</dbReference>
<dbReference type="PROSITE" id="PS00383">
    <property type="entry name" value="TYR_PHOSPHATASE_1"/>
    <property type="match status" value="1"/>
</dbReference>
<evidence type="ECO:0000259" key="1">
    <source>
        <dbReference type="PROSITE" id="PS50056"/>
    </source>
</evidence>
<gene>
    <name evidence="2" type="ORF">SAMN04488117_11088</name>
</gene>
<dbReference type="InterPro" id="IPR029021">
    <property type="entry name" value="Prot-tyrosine_phosphatase-like"/>
</dbReference>
<evidence type="ECO:0000313" key="3">
    <source>
        <dbReference type="Proteomes" id="UP000182284"/>
    </source>
</evidence>
<dbReference type="Gene3D" id="3.90.190.10">
    <property type="entry name" value="Protein tyrosine phosphatase superfamily"/>
    <property type="match status" value="1"/>
</dbReference>
<dbReference type="OrthoDB" id="437665at2"/>